<dbReference type="InterPro" id="IPR004143">
    <property type="entry name" value="BPL_LPL_catalytic"/>
</dbReference>
<dbReference type="CDD" id="cd16442">
    <property type="entry name" value="BPL"/>
    <property type="match status" value="1"/>
</dbReference>
<dbReference type="STRING" id="486698.AWC22_21495"/>
<reference evidence="5 6" key="1">
    <citation type="submission" date="2016-01" db="EMBL/GenBank/DDBJ databases">
        <title>The new phylogeny of the genus Mycobacterium.</title>
        <authorList>
            <person name="Tarcisio F."/>
            <person name="Conor M."/>
            <person name="Antonella G."/>
            <person name="Elisabetta G."/>
            <person name="Giulia F.S."/>
            <person name="Sara T."/>
            <person name="Anna F."/>
            <person name="Clotilde B."/>
            <person name="Roberto B."/>
            <person name="Veronica D.S."/>
            <person name="Fabio R."/>
            <person name="Monica P."/>
            <person name="Olivier J."/>
            <person name="Enrico T."/>
            <person name="Nicola S."/>
        </authorList>
    </citation>
    <scope>NUCLEOTIDE SEQUENCE [LARGE SCALE GENOMIC DNA]</scope>
    <source>
        <strain evidence="5 6">DSM 45176</strain>
    </source>
</reference>
<name>A0A1X2CK17_9MYCO</name>
<gene>
    <name evidence="5" type="ORF">AWC22_21495</name>
</gene>
<proteinExistence type="predicted"/>
<dbReference type="PANTHER" id="PTHR12835">
    <property type="entry name" value="BIOTIN PROTEIN LIGASE"/>
    <property type="match status" value="1"/>
</dbReference>
<keyword evidence="1 5" id="KW-0436">Ligase</keyword>
<evidence type="ECO:0000313" key="6">
    <source>
        <dbReference type="Proteomes" id="UP000193087"/>
    </source>
</evidence>
<evidence type="ECO:0000256" key="3">
    <source>
        <dbReference type="ARBA" id="ARBA00024227"/>
    </source>
</evidence>
<dbReference type="InterPro" id="IPR045864">
    <property type="entry name" value="aa-tRNA-synth_II/BPL/LPL"/>
</dbReference>
<feature type="domain" description="BPL/LPL catalytic" evidence="4">
    <location>
        <begin position="18"/>
        <end position="199"/>
    </location>
</feature>
<dbReference type="GeneID" id="93493418"/>
<dbReference type="PANTHER" id="PTHR12835:SF5">
    <property type="entry name" value="BIOTIN--PROTEIN LIGASE"/>
    <property type="match status" value="1"/>
</dbReference>
<dbReference type="GO" id="GO:0004077">
    <property type="term" value="F:biotin--[biotin carboxyl-carrier protein] ligase activity"/>
    <property type="evidence" value="ECO:0007669"/>
    <property type="project" value="UniProtKB-EC"/>
</dbReference>
<dbReference type="GO" id="GO:0005737">
    <property type="term" value="C:cytoplasm"/>
    <property type="evidence" value="ECO:0007669"/>
    <property type="project" value="TreeGrafter"/>
</dbReference>
<evidence type="ECO:0000259" key="4">
    <source>
        <dbReference type="PROSITE" id="PS51733"/>
    </source>
</evidence>
<dbReference type="EC" id="6.3.4.15" evidence="3"/>
<dbReference type="Gene3D" id="3.30.930.10">
    <property type="entry name" value="Bira Bifunctional Protein, Domain 2"/>
    <property type="match status" value="1"/>
</dbReference>
<dbReference type="OrthoDB" id="9807064at2"/>
<comment type="caution">
    <text evidence="5">The sequence shown here is derived from an EMBL/GenBank/DDBJ whole genome shotgun (WGS) entry which is preliminary data.</text>
</comment>
<evidence type="ECO:0000256" key="1">
    <source>
        <dbReference type="ARBA" id="ARBA00022598"/>
    </source>
</evidence>
<sequence>MDRNQLRLPLDERSLRDELIGTGARWRQLDVVTETGSTNADLLARAASGADIDGAVLIAEHQTAGRGRHGRSWSAAARAQITLSAGVRVDDVPTAAWGWLSLAAGLAVVDSVAAVTTVEAGLKWPNDVLAGGGKLAGILTEVAQPFAVVGIGLNVTQSPEEVGDPGATSLLDQGVTAPDRDVLVRRLLRELGERITDWRAARGADAQLAADYRARSLTIGSRVCAQLPGGQDVVGIARDIDEQGRLCLETWEGDQARTVIVSAGDVVHLRG</sequence>
<dbReference type="InterPro" id="IPR004408">
    <property type="entry name" value="Biotin_CoA_COase_ligase"/>
</dbReference>
<dbReference type="SUPFAM" id="SSF55681">
    <property type="entry name" value="Class II aaRS and biotin synthetases"/>
    <property type="match status" value="1"/>
</dbReference>
<keyword evidence="2" id="KW-0092">Biotin</keyword>
<keyword evidence="6" id="KW-1185">Reference proteome</keyword>
<dbReference type="RefSeq" id="WP_085251015.1">
    <property type="nucleotide sequence ID" value="NZ_CAJMWI010000001.1"/>
</dbReference>
<evidence type="ECO:0000313" key="5">
    <source>
        <dbReference type="EMBL" id="ORW76104.1"/>
    </source>
</evidence>
<dbReference type="NCBIfam" id="TIGR00121">
    <property type="entry name" value="birA_ligase"/>
    <property type="match status" value="1"/>
</dbReference>
<dbReference type="Gene3D" id="2.30.30.100">
    <property type="match status" value="1"/>
</dbReference>
<dbReference type="AlphaFoldDB" id="A0A1X2CK17"/>
<evidence type="ECO:0000256" key="2">
    <source>
        <dbReference type="ARBA" id="ARBA00023267"/>
    </source>
</evidence>
<dbReference type="Pfam" id="PF02237">
    <property type="entry name" value="BPL_C"/>
    <property type="match status" value="1"/>
</dbReference>
<accession>A0A1X2CK17</accession>
<dbReference type="Pfam" id="PF03099">
    <property type="entry name" value="BPL_LplA_LipB"/>
    <property type="match status" value="1"/>
</dbReference>
<organism evidence="5 6">
    <name type="scientific">Mycobacterium riyadhense</name>
    <dbReference type="NCBI Taxonomy" id="486698"/>
    <lineage>
        <taxon>Bacteria</taxon>
        <taxon>Bacillati</taxon>
        <taxon>Actinomycetota</taxon>
        <taxon>Actinomycetes</taxon>
        <taxon>Mycobacteriales</taxon>
        <taxon>Mycobacteriaceae</taxon>
        <taxon>Mycobacterium</taxon>
    </lineage>
</organism>
<dbReference type="Proteomes" id="UP000193087">
    <property type="component" value="Unassembled WGS sequence"/>
</dbReference>
<dbReference type="InterPro" id="IPR003142">
    <property type="entry name" value="BPL_C"/>
</dbReference>
<dbReference type="PROSITE" id="PS51733">
    <property type="entry name" value="BPL_LPL_CATALYTIC"/>
    <property type="match status" value="1"/>
</dbReference>
<protein>
    <recommendedName>
        <fullName evidence="3">biotin--[biotin carboxyl-carrier protein] ligase</fullName>
        <ecNumber evidence="3">6.3.4.15</ecNumber>
    </recommendedName>
</protein>
<dbReference type="EMBL" id="LQPQ01000103">
    <property type="protein sequence ID" value="ORW76104.1"/>
    <property type="molecule type" value="Genomic_DNA"/>
</dbReference>